<evidence type="ECO:0000256" key="11">
    <source>
        <dbReference type="ARBA" id="ARBA00025198"/>
    </source>
</evidence>
<keyword evidence="7 13" id="KW-1133">Transmembrane helix</keyword>
<dbReference type="InterPro" id="IPR005864">
    <property type="entry name" value="ATP_synth_F0_bsu_bac"/>
</dbReference>
<dbReference type="InterPro" id="IPR028987">
    <property type="entry name" value="ATP_synth_B-like_membr_sf"/>
</dbReference>
<dbReference type="Proteomes" id="UP000295773">
    <property type="component" value="Unassembled WGS sequence"/>
</dbReference>
<evidence type="ECO:0000313" key="17">
    <source>
        <dbReference type="Proteomes" id="UP000295773"/>
    </source>
</evidence>
<dbReference type="SUPFAM" id="SSF81573">
    <property type="entry name" value="F1F0 ATP synthase subunit B, membrane domain"/>
    <property type="match status" value="1"/>
</dbReference>
<dbReference type="PANTHER" id="PTHR33445:SF1">
    <property type="entry name" value="ATP SYNTHASE SUBUNIT B"/>
    <property type="match status" value="1"/>
</dbReference>
<evidence type="ECO:0000256" key="15">
    <source>
        <dbReference type="SAM" id="Coils"/>
    </source>
</evidence>
<dbReference type="InterPro" id="IPR050059">
    <property type="entry name" value="ATP_synthase_B_chain"/>
</dbReference>
<keyword evidence="15" id="KW-0175">Coiled coil</keyword>
<evidence type="ECO:0000256" key="1">
    <source>
        <dbReference type="ARBA" id="ARBA00005513"/>
    </source>
</evidence>
<evidence type="ECO:0000256" key="6">
    <source>
        <dbReference type="ARBA" id="ARBA00022781"/>
    </source>
</evidence>
<dbReference type="GO" id="GO:0045259">
    <property type="term" value="C:proton-transporting ATP synthase complex"/>
    <property type="evidence" value="ECO:0007669"/>
    <property type="project" value="UniProtKB-KW"/>
</dbReference>
<dbReference type="AlphaFoldDB" id="A0A4R3T816"/>
<evidence type="ECO:0000256" key="9">
    <source>
        <dbReference type="ARBA" id="ARBA00023136"/>
    </source>
</evidence>
<feature type="coiled-coil region" evidence="15">
    <location>
        <begin position="82"/>
        <end position="135"/>
    </location>
</feature>
<evidence type="ECO:0000256" key="10">
    <source>
        <dbReference type="ARBA" id="ARBA00023310"/>
    </source>
</evidence>
<evidence type="ECO:0000256" key="14">
    <source>
        <dbReference type="RuleBase" id="RU003848"/>
    </source>
</evidence>
<evidence type="ECO:0000256" key="2">
    <source>
        <dbReference type="ARBA" id="ARBA00022448"/>
    </source>
</evidence>
<evidence type="ECO:0000256" key="4">
    <source>
        <dbReference type="ARBA" id="ARBA00022547"/>
    </source>
</evidence>
<organism evidence="16 17">
    <name type="scientific">Longicatena caecimuris</name>
    <dbReference type="NCBI Taxonomy" id="1796635"/>
    <lineage>
        <taxon>Bacteria</taxon>
        <taxon>Bacillati</taxon>
        <taxon>Bacillota</taxon>
        <taxon>Erysipelotrichia</taxon>
        <taxon>Erysipelotrichales</taxon>
        <taxon>Erysipelotrichaceae</taxon>
        <taxon>Longicatena</taxon>
    </lineage>
</organism>
<keyword evidence="2 13" id="KW-0813">Transport</keyword>
<evidence type="ECO:0000256" key="8">
    <source>
        <dbReference type="ARBA" id="ARBA00023065"/>
    </source>
</evidence>
<dbReference type="GeneID" id="73794271"/>
<dbReference type="GO" id="GO:0005886">
    <property type="term" value="C:plasma membrane"/>
    <property type="evidence" value="ECO:0007669"/>
    <property type="project" value="UniProtKB-SubCell"/>
</dbReference>
<dbReference type="GO" id="GO:0046961">
    <property type="term" value="F:proton-transporting ATPase activity, rotational mechanism"/>
    <property type="evidence" value="ECO:0007669"/>
    <property type="project" value="TreeGrafter"/>
</dbReference>
<dbReference type="NCBIfam" id="TIGR01144">
    <property type="entry name" value="ATP_synt_b"/>
    <property type="match status" value="1"/>
</dbReference>
<comment type="caution">
    <text evidence="16">The sequence shown here is derived from an EMBL/GenBank/DDBJ whole genome shotgun (WGS) entry which is preliminary data.</text>
</comment>
<comment type="function">
    <text evidence="11 13">F(1)F(0) ATP synthase produces ATP from ADP in the presence of a proton or sodium gradient. F-type ATPases consist of two structural domains, F(1) containing the extramembraneous catalytic core and F(0) containing the membrane proton channel, linked together by a central stalk and a peripheral stalk. During catalysis, ATP synthesis in the catalytic domain of F(1) is coupled via a rotary mechanism of the central stalk subunits to proton translocation.</text>
</comment>
<keyword evidence="3 13" id="KW-1003">Cell membrane</keyword>
<dbReference type="PANTHER" id="PTHR33445">
    <property type="entry name" value="ATP SYNTHASE SUBUNIT B', CHLOROPLASTIC"/>
    <property type="match status" value="1"/>
</dbReference>
<keyword evidence="9 13" id="KW-0472">Membrane</keyword>
<evidence type="ECO:0000256" key="7">
    <source>
        <dbReference type="ARBA" id="ARBA00022989"/>
    </source>
</evidence>
<evidence type="ECO:0000256" key="13">
    <source>
        <dbReference type="HAMAP-Rule" id="MF_01398"/>
    </source>
</evidence>
<gene>
    <name evidence="13" type="primary">atpF</name>
    <name evidence="16" type="ORF">EDD61_11759</name>
</gene>
<dbReference type="CDD" id="cd06503">
    <property type="entry name" value="ATP-synt_Fo_b"/>
    <property type="match status" value="1"/>
</dbReference>
<accession>A0A4R3T816</accession>
<dbReference type="Gene3D" id="1.20.5.620">
    <property type="entry name" value="F1F0 ATP synthase subunit B, membrane domain"/>
    <property type="match status" value="1"/>
</dbReference>
<comment type="subcellular location">
    <subcellularLocation>
        <location evidence="13">Cell membrane</location>
        <topology evidence="13">Single-pass membrane protein</topology>
    </subcellularLocation>
    <subcellularLocation>
        <location evidence="12">Endomembrane system</location>
        <topology evidence="12">Single-pass membrane protein</topology>
    </subcellularLocation>
</comment>
<comment type="similarity">
    <text evidence="1 13 14">Belongs to the ATPase B chain family.</text>
</comment>
<sequence length="172" mass="19627">MNIDITNYLRINPVDMALVCISTLIICLVAKHFFWDVITDYFQKRHDAIAADIQAGSDARKAGEDYKVQYETQMANAKSDAHEILETAKRNATAEKKEILAKARDEADGLKTKAMQDIEREKVQAQKEMKQTITDVAFEAASKIIEKELDEKQQQKYVDEFIEHAGDDTWQA</sequence>
<dbReference type="GO" id="GO:0046933">
    <property type="term" value="F:proton-transporting ATP synthase activity, rotational mechanism"/>
    <property type="evidence" value="ECO:0007669"/>
    <property type="project" value="UniProtKB-UniRule"/>
</dbReference>
<feature type="transmembrane region" description="Helical" evidence="13">
    <location>
        <begin position="16"/>
        <end position="35"/>
    </location>
</feature>
<name>A0A4R3T816_9FIRM</name>
<keyword evidence="4 13" id="KW-0138">CF(0)</keyword>
<dbReference type="HAMAP" id="MF_01398">
    <property type="entry name" value="ATP_synth_b_bprime"/>
    <property type="match status" value="1"/>
</dbReference>
<evidence type="ECO:0000256" key="5">
    <source>
        <dbReference type="ARBA" id="ARBA00022692"/>
    </source>
</evidence>
<keyword evidence="8 13" id="KW-0406">Ion transport</keyword>
<keyword evidence="10 13" id="KW-0066">ATP synthesis</keyword>
<protein>
    <recommendedName>
        <fullName evidence="13">ATP synthase subunit b</fullName>
    </recommendedName>
    <alternativeName>
        <fullName evidence="13">ATP synthase F(0) sector subunit b</fullName>
    </alternativeName>
    <alternativeName>
        <fullName evidence="13">ATPase subunit I</fullName>
    </alternativeName>
    <alternativeName>
        <fullName evidence="13">F-type ATPase subunit b</fullName>
        <shortName evidence="13">F-ATPase subunit b</shortName>
    </alternativeName>
</protein>
<dbReference type="EMBL" id="SMBP01000017">
    <property type="protein sequence ID" value="TCU57672.1"/>
    <property type="molecule type" value="Genomic_DNA"/>
</dbReference>
<proteinExistence type="inferred from homology"/>
<dbReference type="Pfam" id="PF00430">
    <property type="entry name" value="ATP-synt_B"/>
    <property type="match status" value="1"/>
</dbReference>
<comment type="function">
    <text evidence="13">Component of the F(0) channel, it forms part of the peripheral stalk, linking F(1) to F(0).</text>
</comment>
<dbReference type="RefSeq" id="WP_008690955.1">
    <property type="nucleotide sequence ID" value="NZ_AP024510.1"/>
</dbReference>
<evidence type="ECO:0000313" key="16">
    <source>
        <dbReference type="EMBL" id="TCU57672.1"/>
    </source>
</evidence>
<keyword evidence="17" id="KW-1185">Reference proteome</keyword>
<keyword evidence="6 13" id="KW-0375">Hydrogen ion transport</keyword>
<evidence type="ECO:0000256" key="3">
    <source>
        <dbReference type="ARBA" id="ARBA00022475"/>
    </source>
</evidence>
<comment type="subunit">
    <text evidence="13">F-type ATPases have 2 components, F(1) - the catalytic core - and F(0) - the membrane proton channel. F(1) has five subunits: alpha(3), beta(3), gamma(1), delta(1), epsilon(1). F(0) has three main subunits: a(1), b(2) and c(10-14). The alpha and beta chains form an alternating ring which encloses part of the gamma chain. F(1) is attached to F(0) by a central stalk formed by the gamma and epsilon chains, while a peripheral stalk is formed by the delta and b chains.</text>
</comment>
<reference evidence="16 17" key="1">
    <citation type="submission" date="2019-03" db="EMBL/GenBank/DDBJ databases">
        <title>Genomic Encyclopedia of Type Strains, Phase IV (KMG-IV): sequencing the most valuable type-strain genomes for metagenomic binning, comparative biology and taxonomic classification.</title>
        <authorList>
            <person name="Goeker M."/>
        </authorList>
    </citation>
    <scope>NUCLEOTIDE SEQUENCE [LARGE SCALE GENOMIC DNA]</scope>
    <source>
        <strain evidence="16 17">DSM 29481</strain>
    </source>
</reference>
<evidence type="ECO:0000256" key="12">
    <source>
        <dbReference type="ARBA" id="ARBA00037847"/>
    </source>
</evidence>
<keyword evidence="5 13" id="KW-0812">Transmembrane</keyword>
<dbReference type="GO" id="GO:0012505">
    <property type="term" value="C:endomembrane system"/>
    <property type="evidence" value="ECO:0007669"/>
    <property type="project" value="UniProtKB-SubCell"/>
</dbReference>
<dbReference type="InterPro" id="IPR002146">
    <property type="entry name" value="ATP_synth_b/b'su_bac/chlpt"/>
</dbReference>